<reference evidence="2 3" key="1">
    <citation type="submission" date="2013-04" db="EMBL/GenBank/DDBJ databases">
        <title>The Genome Sequence of Parabacteroides gordonii DSM 23371.</title>
        <authorList>
            <consortium name="The Broad Institute Genomics Platform"/>
            <person name="Earl A."/>
            <person name="Ward D."/>
            <person name="Feldgarden M."/>
            <person name="Gevers D."/>
            <person name="Martens E."/>
            <person name="Sakamoto M."/>
            <person name="Benno Y."/>
            <person name="Suzuki N."/>
            <person name="Matsunaga N."/>
            <person name="Koshihara K."/>
            <person name="Seki M."/>
            <person name="Komiya H."/>
            <person name="Walker B."/>
            <person name="Young S."/>
            <person name="Zeng Q."/>
            <person name="Gargeya S."/>
            <person name="Fitzgerald M."/>
            <person name="Haas B."/>
            <person name="Abouelleil A."/>
            <person name="Allen A.W."/>
            <person name="Alvarado L."/>
            <person name="Arachchi H.M."/>
            <person name="Berlin A.M."/>
            <person name="Chapman S.B."/>
            <person name="Gainer-Dewar J."/>
            <person name="Goldberg J."/>
            <person name="Griggs A."/>
            <person name="Gujja S."/>
            <person name="Hansen M."/>
            <person name="Howarth C."/>
            <person name="Imamovic A."/>
            <person name="Ireland A."/>
            <person name="Larimer J."/>
            <person name="McCowan C."/>
            <person name="Murphy C."/>
            <person name="Pearson M."/>
            <person name="Poon T.W."/>
            <person name="Priest M."/>
            <person name="Roberts A."/>
            <person name="Saif S."/>
            <person name="Shea T."/>
            <person name="Sisk P."/>
            <person name="Sykes S."/>
            <person name="Wortman J."/>
            <person name="Nusbaum C."/>
            <person name="Birren B."/>
        </authorList>
    </citation>
    <scope>NUCLEOTIDE SEQUENCE [LARGE SCALE GENOMIC DNA]</scope>
    <source>
        <strain evidence="2 3">MS-1</strain>
    </source>
</reference>
<dbReference type="AlphaFoldDB" id="A0A0F5IPC6"/>
<name>A0A0F5IPC6_9BACT</name>
<dbReference type="EMBL" id="AQHW01000029">
    <property type="protein sequence ID" value="KKB47386.1"/>
    <property type="molecule type" value="Genomic_DNA"/>
</dbReference>
<protein>
    <recommendedName>
        <fullName evidence="1">Helix-turn-helix domain-containing protein</fullName>
    </recommendedName>
</protein>
<dbReference type="STRING" id="1203610.HMPREF1536_05030"/>
<keyword evidence="3" id="KW-1185">Reference proteome</keyword>
<dbReference type="InterPro" id="IPR009061">
    <property type="entry name" value="DNA-bd_dom_put_sf"/>
</dbReference>
<feature type="domain" description="Helix-turn-helix" evidence="1">
    <location>
        <begin position="40"/>
        <end position="88"/>
    </location>
</feature>
<dbReference type="HOGENOM" id="CLU_133781_1_1_10"/>
<sequence>MEIVSIERKTFEEMKERFGSFSQHVRELCARYRPPEKMNWMDGADVCEKLGISKRTLQTYRDRGLLPYSQINHKIYYRTEDVEAFVETMSREMTEDE</sequence>
<dbReference type="SUPFAM" id="SSF46955">
    <property type="entry name" value="Putative DNA-binding domain"/>
    <property type="match status" value="1"/>
</dbReference>
<dbReference type="RefSeq" id="WP_028728671.1">
    <property type="nucleotide sequence ID" value="NZ_AUAE01000035.1"/>
</dbReference>
<evidence type="ECO:0000259" key="1">
    <source>
        <dbReference type="Pfam" id="PF12728"/>
    </source>
</evidence>
<accession>A0A0F5IPC6</accession>
<comment type="caution">
    <text evidence="2">The sequence shown here is derived from an EMBL/GenBank/DDBJ whole genome shotgun (WGS) entry which is preliminary data.</text>
</comment>
<dbReference type="Pfam" id="PF12728">
    <property type="entry name" value="HTH_17"/>
    <property type="match status" value="1"/>
</dbReference>
<proteinExistence type="predicted"/>
<dbReference type="PANTHER" id="PTHR34585:SF22">
    <property type="entry name" value="HELIX-TURN-HELIX DOMAIN-CONTAINING PROTEIN"/>
    <property type="match status" value="1"/>
</dbReference>
<dbReference type="PANTHER" id="PTHR34585">
    <property type="match status" value="1"/>
</dbReference>
<organism evidence="2 3">
    <name type="scientific">Parabacteroides gordonii MS-1 = DSM 23371</name>
    <dbReference type="NCBI Taxonomy" id="1203610"/>
    <lineage>
        <taxon>Bacteria</taxon>
        <taxon>Pseudomonadati</taxon>
        <taxon>Bacteroidota</taxon>
        <taxon>Bacteroidia</taxon>
        <taxon>Bacteroidales</taxon>
        <taxon>Tannerellaceae</taxon>
        <taxon>Parabacteroides</taxon>
    </lineage>
</organism>
<evidence type="ECO:0000313" key="3">
    <source>
        <dbReference type="Proteomes" id="UP000033035"/>
    </source>
</evidence>
<evidence type="ECO:0000313" key="2">
    <source>
        <dbReference type="EMBL" id="KKB47386.1"/>
    </source>
</evidence>
<dbReference type="Proteomes" id="UP000033035">
    <property type="component" value="Unassembled WGS sequence"/>
</dbReference>
<dbReference type="PATRIC" id="fig|1203610.3.peg.5132"/>
<gene>
    <name evidence="2" type="ORF">HMPREF1536_05030</name>
</gene>
<dbReference type="Gene3D" id="1.10.1660.10">
    <property type="match status" value="1"/>
</dbReference>
<dbReference type="InterPro" id="IPR041657">
    <property type="entry name" value="HTH_17"/>
</dbReference>